<dbReference type="Pfam" id="PF13384">
    <property type="entry name" value="HTH_23"/>
    <property type="match status" value="1"/>
</dbReference>
<organism evidence="1 2">
    <name type="scientific">Mycena albidolilacea</name>
    <dbReference type="NCBI Taxonomy" id="1033008"/>
    <lineage>
        <taxon>Eukaryota</taxon>
        <taxon>Fungi</taxon>
        <taxon>Dikarya</taxon>
        <taxon>Basidiomycota</taxon>
        <taxon>Agaricomycotina</taxon>
        <taxon>Agaricomycetes</taxon>
        <taxon>Agaricomycetidae</taxon>
        <taxon>Agaricales</taxon>
        <taxon>Marasmiineae</taxon>
        <taxon>Mycenaceae</taxon>
        <taxon>Mycena</taxon>
    </lineage>
</organism>
<keyword evidence="2" id="KW-1185">Reference proteome</keyword>
<evidence type="ECO:0008006" key="3">
    <source>
        <dbReference type="Google" id="ProtNLM"/>
    </source>
</evidence>
<dbReference type="AlphaFoldDB" id="A0AAD6YW53"/>
<dbReference type="SUPFAM" id="SSF46689">
    <property type="entry name" value="Homeodomain-like"/>
    <property type="match status" value="1"/>
</dbReference>
<sequence length="196" mass="23315">MGNRKISRDVKIAAINLYEQNILSLKQILDCVDFSRRTLYRVLRLWRTTGDVVRSRKRTGRPRILHYDDINYLLRLARHHPDYFLDELLDLLCHNRFISVHFTTIHRELERMGMSTKILTEIALERSEPTRMDFIREPSHYPPHYLGFLDETSKNDKTPGRRTGFLTCQGMLACKVVEGSMHRDQYLEFLEHQVVR</sequence>
<name>A0AAD6YW53_9AGAR</name>
<dbReference type="PANTHER" id="PTHR46564:SF1">
    <property type="entry name" value="TRANSPOSASE"/>
    <property type="match status" value="1"/>
</dbReference>
<proteinExistence type="predicted"/>
<dbReference type="Proteomes" id="UP001218218">
    <property type="component" value="Unassembled WGS sequence"/>
</dbReference>
<gene>
    <name evidence="1" type="ORF">DFH08DRAFT_919252</name>
</gene>
<protein>
    <recommendedName>
        <fullName evidence="3">Transposase</fullName>
    </recommendedName>
</protein>
<reference evidence="1" key="1">
    <citation type="submission" date="2023-03" db="EMBL/GenBank/DDBJ databases">
        <title>Massive genome expansion in bonnet fungi (Mycena s.s.) driven by repeated elements and novel gene families across ecological guilds.</title>
        <authorList>
            <consortium name="Lawrence Berkeley National Laboratory"/>
            <person name="Harder C.B."/>
            <person name="Miyauchi S."/>
            <person name="Viragh M."/>
            <person name="Kuo A."/>
            <person name="Thoen E."/>
            <person name="Andreopoulos B."/>
            <person name="Lu D."/>
            <person name="Skrede I."/>
            <person name="Drula E."/>
            <person name="Henrissat B."/>
            <person name="Morin E."/>
            <person name="Kohler A."/>
            <person name="Barry K."/>
            <person name="LaButti K."/>
            <person name="Morin E."/>
            <person name="Salamov A."/>
            <person name="Lipzen A."/>
            <person name="Mereny Z."/>
            <person name="Hegedus B."/>
            <person name="Baldrian P."/>
            <person name="Stursova M."/>
            <person name="Weitz H."/>
            <person name="Taylor A."/>
            <person name="Grigoriev I.V."/>
            <person name="Nagy L.G."/>
            <person name="Martin F."/>
            <person name="Kauserud H."/>
        </authorList>
    </citation>
    <scope>NUCLEOTIDE SEQUENCE</scope>
    <source>
        <strain evidence="1">CBHHK002</strain>
    </source>
</reference>
<dbReference type="PANTHER" id="PTHR46564">
    <property type="entry name" value="TRANSPOSASE"/>
    <property type="match status" value="1"/>
</dbReference>
<evidence type="ECO:0000313" key="1">
    <source>
        <dbReference type="EMBL" id="KAJ7300524.1"/>
    </source>
</evidence>
<evidence type="ECO:0000313" key="2">
    <source>
        <dbReference type="Proteomes" id="UP001218218"/>
    </source>
</evidence>
<dbReference type="InterPro" id="IPR009057">
    <property type="entry name" value="Homeodomain-like_sf"/>
</dbReference>
<accession>A0AAD6YW53</accession>
<comment type="caution">
    <text evidence="1">The sequence shown here is derived from an EMBL/GenBank/DDBJ whole genome shotgun (WGS) entry which is preliminary data.</text>
</comment>
<dbReference type="EMBL" id="JARIHO010000163">
    <property type="protein sequence ID" value="KAJ7300524.1"/>
    <property type="molecule type" value="Genomic_DNA"/>
</dbReference>